<dbReference type="InterPro" id="IPR013656">
    <property type="entry name" value="PAS_4"/>
</dbReference>
<dbReference type="InterPro" id="IPR050351">
    <property type="entry name" value="BphY/WalK/GraS-like"/>
</dbReference>
<dbReference type="InterPro" id="IPR035965">
    <property type="entry name" value="PAS-like_dom_sf"/>
</dbReference>
<dbReference type="SUPFAM" id="SSF55874">
    <property type="entry name" value="ATPase domain of HSP90 chaperone/DNA topoisomerase II/histidine kinase"/>
    <property type="match status" value="1"/>
</dbReference>
<dbReference type="GO" id="GO:0005524">
    <property type="term" value="F:ATP binding"/>
    <property type="evidence" value="ECO:0007669"/>
    <property type="project" value="UniProtKB-KW"/>
</dbReference>
<dbReference type="GO" id="GO:0030295">
    <property type="term" value="F:protein kinase activator activity"/>
    <property type="evidence" value="ECO:0007669"/>
    <property type="project" value="TreeGrafter"/>
</dbReference>
<dbReference type="InterPro" id="IPR001610">
    <property type="entry name" value="PAC"/>
</dbReference>
<keyword evidence="11" id="KW-0472">Membrane</keyword>
<dbReference type="InterPro" id="IPR036097">
    <property type="entry name" value="HisK_dim/P_sf"/>
</dbReference>
<evidence type="ECO:0000256" key="2">
    <source>
        <dbReference type="ARBA" id="ARBA00004141"/>
    </source>
</evidence>
<dbReference type="Proteomes" id="UP000014975">
    <property type="component" value="Unassembled WGS sequence"/>
</dbReference>
<keyword evidence="7 15" id="KW-0418">Kinase</keyword>
<comment type="catalytic activity">
    <reaction evidence="1">
        <text>ATP + protein L-histidine = ADP + protein N-phospho-L-histidine.</text>
        <dbReference type="EC" id="2.7.13.3"/>
    </reaction>
</comment>
<comment type="subcellular location">
    <subcellularLocation>
        <location evidence="2">Membrane</location>
        <topology evidence="2">Multi-pass membrane protein</topology>
    </subcellularLocation>
</comment>
<evidence type="ECO:0000256" key="7">
    <source>
        <dbReference type="ARBA" id="ARBA00022777"/>
    </source>
</evidence>
<dbReference type="SMART" id="SM00387">
    <property type="entry name" value="HATPase_c"/>
    <property type="match status" value="1"/>
</dbReference>
<dbReference type="STRING" id="1121439.dsat_0589"/>
<dbReference type="InterPro" id="IPR003594">
    <property type="entry name" value="HATPase_dom"/>
</dbReference>
<keyword evidence="10" id="KW-0902">Two-component regulatory system</keyword>
<dbReference type="GO" id="GO:0000155">
    <property type="term" value="F:phosphorelay sensor kinase activity"/>
    <property type="evidence" value="ECO:0007669"/>
    <property type="project" value="InterPro"/>
</dbReference>
<organism evidence="15 16">
    <name type="scientific">Alkalidesulfovibrio alkalitolerans DSM 16529</name>
    <dbReference type="NCBI Taxonomy" id="1121439"/>
    <lineage>
        <taxon>Bacteria</taxon>
        <taxon>Pseudomonadati</taxon>
        <taxon>Thermodesulfobacteriota</taxon>
        <taxon>Desulfovibrionia</taxon>
        <taxon>Desulfovibrionales</taxon>
        <taxon>Desulfovibrionaceae</taxon>
        <taxon>Alkalidesulfovibrio</taxon>
    </lineage>
</organism>
<dbReference type="InterPro" id="IPR003661">
    <property type="entry name" value="HisK_dim/P_dom"/>
</dbReference>
<proteinExistence type="predicted"/>
<dbReference type="SMART" id="SM00388">
    <property type="entry name" value="HisKA"/>
    <property type="match status" value="1"/>
</dbReference>
<evidence type="ECO:0000259" key="14">
    <source>
        <dbReference type="PROSITE" id="PS50113"/>
    </source>
</evidence>
<dbReference type="eggNOG" id="COG2202">
    <property type="taxonomic scope" value="Bacteria"/>
</dbReference>
<dbReference type="Gene3D" id="3.30.450.20">
    <property type="entry name" value="PAS domain"/>
    <property type="match status" value="3"/>
</dbReference>
<dbReference type="GO" id="GO:0007234">
    <property type="term" value="P:osmosensory signaling via phosphorelay pathway"/>
    <property type="evidence" value="ECO:0007669"/>
    <property type="project" value="TreeGrafter"/>
</dbReference>
<dbReference type="InterPro" id="IPR036890">
    <property type="entry name" value="HATPase_C_sf"/>
</dbReference>
<dbReference type="EMBL" id="ATHI01000026">
    <property type="protein sequence ID" value="EPR33148.1"/>
    <property type="molecule type" value="Genomic_DNA"/>
</dbReference>
<evidence type="ECO:0000256" key="4">
    <source>
        <dbReference type="ARBA" id="ARBA00022679"/>
    </source>
</evidence>
<feature type="domain" description="PAC" evidence="14">
    <location>
        <begin position="108"/>
        <end position="160"/>
    </location>
</feature>
<protein>
    <recommendedName>
        <fullName evidence="3">histidine kinase</fullName>
        <ecNumber evidence="3">2.7.13.3</ecNumber>
    </recommendedName>
</protein>
<gene>
    <name evidence="15" type="ORF">dsat_0589</name>
</gene>
<dbReference type="PROSITE" id="PS50109">
    <property type="entry name" value="HIS_KIN"/>
    <property type="match status" value="1"/>
</dbReference>
<evidence type="ECO:0000256" key="3">
    <source>
        <dbReference type="ARBA" id="ARBA00012438"/>
    </source>
</evidence>
<name>S7ULD2_9BACT</name>
<evidence type="ECO:0000313" key="15">
    <source>
        <dbReference type="EMBL" id="EPR33148.1"/>
    </source>
</evidence>
<dbReference type="Gene3D" id="1.10.287.130">
    <property type="match status" value="1"/>
</dbReference>
<dbReference type="SUPFAM" id="SSF55785">
    <property type="entry name" value="PYP-like sensor domain (PAS domain)"/>
    <property type="match status" value="3"/>
</dbReference>
<dbReference type="Pfam" id="PF00512">
    <property type="entry name" value="HisKA"/>
    <property type="match status" value="1"/>
</dbReference>
<dbReference type="CDD" id="cd00082">
    <property type="entry name" value="HisKA"/>
    <property type="match status" value="1"/>
</dbReference>
<evidence type="ECO:0000256" key="9">
    <source>
        <dbReference type="ARBA" id="ARBA00022989"/>
    </source>
</evidence>
<dbReference type="GO" id="GO:0000156">
    <property type="term" value="F:phosphorelay response regulator activity"/>
    <property type="evidence" value="ECO:0007669"/>
    <property type="project" value="TreeGrafter"/>
</dbReference>
<dbReference type="Pfam" id="PF13426">
    <property type="entry name" value="PAS_9"/>
    <property type="match status" value="1"/>
</dbReference>
<keyword evidence="9" id="KW-1133">Transmembrane helix</keyword>
<dbReference type="RefSeq" id="WP_020887283.1">
    <property type="nucleotide sequence ID" value="NZ_ATHI01000026.1"/>
</dbReference>
<feature type="domain" description="Histidine kinase" evidence="12">
    <location>
        <begin position="412"/>
        <end position="634"/>
    </location>
</feature>
<dbReference type="eggNOG" id="COG2205">
    <property type="taxonomic scope" value="Bacteria"/>
</dbReference>
<accession>S7ULD2</accession>
<evidence type="ECO:0000256" key="5">
    <source>
        <dbReference type="ARBA" id="ARBA00022692"/>
    </source>
</evidence>
<dbReference type="SUPFAM" id="SSF47384">
    <property type="entry name" value="Homodimeric domain of signal transducing histidine kinase"/>
    <property type="match status" value="1"/>
</dbReference>
<dbReference type="PANTHER" id="PTHR42878:SF7">
    <property type="entry name" value="SENSOR HISTIDINE KINASE GLRK"/>
    <property type="match status" value="1"/>
</dbReference>
<keyword evidence="4" id="KW-0808">Transferase</keyword>
<dbReference type="PATRIC" id="fig|1121439.3.peg.1945"/>
<evidence type="ECO:0000256" key="6">
    <source>
        <dbReference type="ARBA" id="ARBA00022741"/>
    </source>
</evidence>
<dbReference type="PROSITE" id="PS50113">
    <property type="entry name" value="PAC"/>
    <property type="match status" value="1"/>
</dbReference>
<evidence type="ECO:0000259" key="13">
    <source>
        <dbReference type="PROSITE" id="PS50112"/>
    </source>
</evidence>
<dbReference type="EC" id="2.7.13.3" evidence="3"/>
<dbReference type="SMART" id="SM00091">
    <property type="entry name" value="PAS"/>
    <property type="match status" value="2"/>
</dbReference>
<evidence type="ECO:0000313" key="16">
    <source>
        <dbReference type="Proteomes" id="UP000014975"/>
    </source>
</evidence>
<evidence type="ECO:0000256" key="11">
    <source>
        <dbReference type="ARBA" id="ARBA00023136"/>
    </source>
</evidence>
<comment type="caution">
    <text evidence="15">The sequence shown here is derived from an EMBL/GenBank/DDBJ whole genome shotgun (WGS) entry which is preliminary data.</text>
</comment>
<dbReference type="NCBIfam" id="TIGR00229">
    <property type="entry name" value="sensory_box"/>
    <property type="match status" value="2"/>
</dbReference>
<dbReference type="PROSITE" id="PS50112">
    <property type="entry name" value="PAS"/>
    <property type="match status" value="2"/>
</dbReference>
<evidence type="ECO:0000256" key="8">
    <source>
        <dbReference type="ARBA" id="ARBA00022840"/>
    </source>
</evidence>
<dbReference type="InterPro" id="IPR000700">
    <property type="entry name" value="PAS-assoc_C"/>
</dbReference>
<evidence type="ECO:0000256" key="1">
    <source>
        <dbReference type="ARBA" id="ARBA00000085"/>
    </source>
</evidence>
<dbReference type="Pfam" id="PF08448">
    <property type="entry name" value="PAS_4"/>
    <property type="match status" value="2"/>
</dbReference>
<dbReference type="InterPro" id="IPR000014">
    <property type="entry name" value="PAS"/>
</dbReference>
<feature type="domain" description="PAS" evidence="13">
    <location>
        <begin position="283"/>
        <end position="354"/>
    </location>
</feature>
<dbReference type="eggNOG" id="COG5000">
    <property type="taxonomic scope" value="Bacteria"/>
</dbReference>
<dbReference type="AlphaFoldDB" id="S7ULD2"/>
<keyword evidence="16" id="KW-1185">Reference proteome</keyword>
<dbReference type="Pfam" id="PF02518">
    <property type="entry name" value="HATPase_c"/>
    <property type="match status" value="1"/>
</dbReference>
<keyword evidence="5" id="KW-0812">Transmembrane</keyword>
<dbReference type="SMART" id="SM00086">
    <property type="entry name" value="PAC"/>
    <property type="match status" value="3"/>
</dbReference>
<sequence length="645" mass="70249">MSGAERGPDTDTPSCGRECVNQVRSPLVCVECCSASWPAVLGSSLFGLFRSTLDGKLLCASEGLAGILGYASAAELLAAVTDMARDVYFDPAERAGHVRETLAASGPVSREMLWKKKDGTPVWVRSDKILVRDEEGHVLHQEGVIMDIDARRRAEDALRASEARYRALFEASVEAVFVLDDAGSVIDANATAHLLTARNGREIKGRKFTDLFSPTACIRINEVIDRMRGGGRARFRCDMARPGGDVVRLDIGLTPVDETSGQIQAVCHDITALTRAQTQLREALDELSTIFENSQVGVMLVGDGPRIRRANARLAAIFGYAPEEMEGMDVSRLHLDEERFRGFRAMLAESVATGGQHQGVHELCRKDGTPVWCQVWGKALDPADISRGVIWVIDDVTERKRDEELRQDVERMARHDLKGPLGAIISYPVIIAEEGPLTPGQAEDLERIREAGFRMLEMINLSLDLYKMEQGSYDFRPERVDVLAVLDRVLWEARAQAMSRDVGLSVRIAGKDGDARPPESGERFEVRGETLLAASMLSNLVKNAVEASPRGGEVTVMLAATAAGAVISIRNAGEVPAEVLPRFMQKYATANRKGGTGLGAYSARLMAEVMGGHVDFESSPEHGTAIFVTLPLAEDAEDAPPAQRI</sequence>
<dbReference type="GO" id="GO:0016020">
    <property type="term" value="C:membrane"/>
    <property type="evidence" value="ECO:0007669"/>
    <property type="project" value="UniProtKB-SubCell"/>
</dbReference>
<dbReference type="CDD" id="cd00130">
    <property type="entry name" value="PAS"/>
    <property type="match status" value="3"/>
</dbReference>
<keyword evidence="8" id="KW-0067">ATP-binding</keyword>
<dbReference type="Gene3D" id="3.30.565.10">
    <property type="entry name" value="Histidine kinase-like ATPase, C-terminal domain"/>
    <property type="match status" value="1"/>
</dbReference>
<evidence type="ECO:0000256" key="10">
    <source>
        <dbReference type="ARBA" id="ARBA00023012"/>
    </source>
</evidence>
<keyword evidence="6" id="KW-0547">Nucleotide-binding</keyword>
<reference evidence="15 16" key="1">
    <citation type="journal article" date="2013" name="Genome Announc.">
        <title>Draft genome sequences for three mercury-methylating, sulfate-reducing bacteria.</title>
        <authorList>
            <person name="Brown S.D."/>
            <person name="Hurt R.A.Jr."/>
            <person name="Gilmour C.C."/>
            <person name="Elias D.A."/>
        </authorList>
    </citation>
    <scope>NUCLEOTIDE SEQUENCE [LARGE SCALE GENOMIC DNA]</scope>
    <source>
        <strain evidence="15 16">DSM 16529</strain>
    </source>
</reference>
<dbReference type="InterPro" id="IPR005467">
    <property type="entry name" value="His_kinase_dom"/>
</dbReference>
<feature type="domain" description="PAS" evidence="13">
    <location>
        <begin position="161"/>
        <end position="231"/>
    </location>
</feature>
<evidence type="ECO:0000259" key="12">
    <source>
        <dbReference type="PROSITE" id="PS50109"/>
    </source>
</evidence>
<dbReference type="PANTHER" id="PTHR42878">
    <property type="entry name" value="TWO-COMPONENT HISTIDINE KINASE"/>
    <property type="match status" value="1"/>
</dbReference>